<keyword evidence="2" id="KW-1185">Reference proteome</keyword>
<dbReference type="RefSeq" id="WP_137092480.1">
    <property type="nucleotide sequence ID" value="NZ_CP028923.1"/>
</dbReference>
<name>A0A4D7JXJ9_9BACT</name>
<sequence length="241" mass="27970">MLRYDLIPTNCINGVGLIINDDKPRWLTLYNNIPSLDRHVFIIEPNENKKLDIQFVNVSSFYVASQSKKSVDNNEDKIKEYAENNGISEINTVKTKGYDNPDLPYRITIIGETEVSSINGDLIIKPFLNFPLSENPFKEKTRSYPVDFIFPFKQQFISKIKVPEGYKVKHLPESFNNENEMADIDIKYDQRANILNIIANFNLKKNVYSPEEYPELKKSFKLMVEKFNKEIILATDTDSEI</sequence>
<gene>
    <name evidence="1" type="ORF">DCC35_20190</name>
</gene>
<protein>
    <submittedName>
        <fullName evidence="1">Uncharacterized protein</fullName>
    </submittedName>
</protein>
<evidence type="ECO:0000313" key="1">
    <source>
        <dbReference type="EMBL" id="QCK16886.1"/>
    </source>
</evidence>
<accession>A0A4D7JXJ9</accession>
<reference evidence="1 2" key="1">
    <citation type="submission" date="2018-04" db="EMBL/GenBank/DDBJ databases">
        <title>Complete genome uncultured novel isolate.</title>
        <authorList>
            <person name="Merlino G."/>
        </authorList>
    </citation>
    <scope>NUCLEOTIDE SEQUENCE [LARGE SCALE GENOMIC DNA]</scope>
    <source>
        <strain evidence="2">R1DC9</strain>
    </source>
</reference>
<organism evidence="1 2">
    <name type="scientific">Mangrovivirga cuniculi</name>
    <dbReference type="NCBI Taxonomy" id="2715131"/>
    <lineage>
        <taxon>Bacteria</taxon>
        <taxon>Pseudomonadati</taxon>
        <taxon>Bacteroidota</taxon>
        <taxon>Cytophagia</taxon>
        <taxon>Cytophagales</taxon>
        <taxon>Mangrovivirgaceae</taxon>
        <taxon>Mangrovivirga</taxon>
    </lineage>
</organism>
<dbReference type="EMBL" id="CP028923">
    <property type="protein sequence ID" value="QCK16886.1"/>
    <property type="molecule type" value="Genomic_DNA"/>
</dbReference>
<dbReference type="KEGG" id="fpf:DCC35_20190"/>
<evidence type="ECO:0000313" key="2">
    <source>
        <dbReference type="Proteomes" id="UP000298616"/>
    </source>
</evidence>
<dbReference type="Gene3D" id="2.60.120.1130">
    <property type="match status" value="1"/>
</dbReference>
<dbReference type="OrthoDB" id="98874at2"/>
<dbReference type="Proteomes" id="UP000298616">
    <property type="component" value="Chromosome"/>
</dbReference>
<proteinExistence type="predicted"/>
<dbReference type="AlphaFoldDB" id="A0A4D7JXJ9"/>